<dbReference type="Gene3D" id="2.60.40.1820">
    <property type="match status" value="1"/>
</dbReference>
<dbReference type="Pfam" id="PF03168">
    <property type="entry name" value="LEA_2"/>
    <property type="match status" value="1"/>
</dbReference>
<organism evidence="7 8">
    <name type="scientific">Arachis hypogaea</name>
    <name type="common">Peanut</name>
    <dbReference type="NCBI Taxonomy" id="3818"/>
    <lineage>
        <taxon>Eukaryota</taxon>
        <taxon>Viridiplantae</taxon>
        <taxon>Streptophyta</taxon>
        <taxon>Embryophyta</taxon>
        <taxon>Tracheophyta</taxon>
        <taxon>Spermatophyta</taxon>
        <taxon>Magnoliopsida</taxon>
        <taxon>eudicotyledons</taxon>
        <taxon>Gunneridae</taxon>
        <taxon>Pentapetalae</taxon>
        <taxon>rosids</taxon>
        <taxon>fabids</taxon>
        <taxon>Fabales</taxon>
        <taxon>Fabaceae</taxon>
        <taxon>Papilionoideae</taxon>
        <taxon>50 kb inversion clade</taxon>
        <taxon>dalbergioids sensu lato</taxon>
        <taxon>Dalbergieae</taxon>
        <taxon>Pterocarpus clade</taxon>
        <taxon>Arachis</taxon>
    </lineage>
</organism>
<keyword evidence="2 5" id="KW-0812">Transmembrane</keyword>
<keyword evidence="4 5" id="KW-0472">Membrane</keyword>
<accession>A0A444Z8H4</accession>
<dbReference type="GO" id="GO:0098542">
    <property type="term" value="P:defense response to other organism"/>
    <property type="evidence" value="ECO:0007669"/>
    <property type="project" value="InterPro"/>
</dbReference>
<evidence type="ECO:0000256" key="5">
    <source>
        <dbReference type="SAM" id="Phobius"/>
    </source>
</evidence>
<feature type="domain" description="Late embryogenesis abundant protein LEA-2 subgroup" evidence="6">
    <location>
        <begin position="98"/>
        <end position="195"/>
    </location>
</feature>
<dbReference type="SMR" id="A0A444Z8H4"/>
<protein>
    <recommendedName>
        <fullName evidence="6">Late embryogenesis abundant protein LEA-2 subgroup domain-containing protein</fullName>
    </recommendedName>
</protein>
<dbReference type="GO" id="GO:0016020">
    <property type="term" value="C:membrane"/>
    <property type="evidence" value="ECO:0007669"/>
    <property type="project" value="UniProtKB-SubCell"/>
</dbReference>
<keyword evidence="8" id="KW-1185">Reference proteome</keyword>
<dbReference type="Gramene" id="arahy.Tifrunner.gnm2.ann2.Ah15g132700.1">
    <property type="protein sequence ID" value="arahy.Tifrunner.gnm2.ann2.Ah15g132700.1-CDS-1"/>
    <property type="gene ID" value="arahy.Tifrunner.gnm2.ann2.Ah15g132700"/>
</dbReference>
<evidence type="ECO:0000256" key="3">
    <source>
        <dbReference type="ARBA" id="ARBA00022989"/>
    </source>
</evidence>
<sequence length="211" mass="23737">MAQQDVHHHHQQKNKHSRIDQETALYYKATHQQRSSSKCFVFVLAAFVFLCAVLLVFASIVRFRNPRVKLTSVTLTQIRLINPTSSLPSLFNATLLTHLTITNPNYGGFSYENGEVSVVYGGLRIGDIARVHSDTVKARKSKEMNVTMQVRSPNNVTLLSGNHSGTLNLTSYARFNGTVRLLKIIKKRNTIEMACVINLNFTSHQIKAIHC</sequence>
<keyword evidence="3 5" id="KW-1133">Transmembrane helix</keyword>
<gene>
    <name evidence="7" type="ORF">Ahy_B05g078903</name>
</gene>
<dbReference type="Proteomes" id="UP000289738">
    <property type="component" value="Chromosome B05"/>
</dbReference>
<evidence type="ECO:0000313" key="7">
    <source>
        <dbReference type="EMBL" id="RYR10465.1"/>
    </source>
</evidence>
<evidence type="ECO:0000256" key="1">
    <source>
        <dbReference type="ARBA" id="ARBA00004167"/>
    </source>
</evidence>
<evidence type="ECO:0000313" key="8">
    <source>
        <dbReference type="Proteomes" id="UP000289738"/>
    </source>
</evidence>
<evidence type="ECO:0000256" key="2">
    <source>
        <dbReference type="ARBA" id="ARBA00022692"/>
    </source>
</evidence>
<dbReference type="SUPFAM" id="SSF117070">
    <property type="entry name" value="LEA14-like"/>
    <property type="match status" value="1"/>
</dbReference>
<proteinExistence type="predicted"/>
<comment type="subcellular location">
    <subcellularLocation>
        <location evidence="1">Membrane</location>
        <topology evidence="1">Single-pass membrane protein</topology>
    </subcellularLocation>
</comment>
<evidence type="ECO:0000259" key="6">
    <source>
        <dbReference type="Pfam" id="PF03168"/>
    </source>
</evidence>
<reference evidence="7 8" key="1">
    <citation type="submission" date="2019-01" db="EMBL/GenBank/DDBJ databases">
        <title>Sequencing of cultivated peanut Arachis hypogaea provides insights into genome evolution and oil improvement.</title>
        <authorList>
            <person name="Chen X."/>
        </authorList>
    </citation>
    <scope>NUCLEOTIDE SEQUENCE [LARGE SCALE GENOMIC DNA]</scope>
    <source>
        <strain evidence="8">cv. Fuhuasheng</strain>
        <tissue evidence="7">Leaves</tissue>
    </source>
</reference>
<evidence type="ECO:0000256" key="4">
    <source>
        <dbReference type="ARBA" id="ARBA00023136"/>
    </source>
</evidence>
<name>A0A444Z8H4_ARAHY</name>
<dbReference type="InterPro" id="IPR044839">
    <property type="entry name" value="NDR1-like"/>
</dbReference>
<dbReference type="PANTHER" id="PTHR31234:SF2">
    <property type="entry name" value="OS05G0199100 PROTEIN"/>
    <property type="match status" value="1"/>
</dbReference>
<dbReference type="EMBL" id="SDMP01000015">
    <property type="protein sequence ID" value="RYR10465.1"/>
    <property type="molecule type" value="Genomic_DNA"/>
</dbReference>
<dbReference type="AlphaFoldDB" id="A0A444Z8H4"/>
<dbReference type="OrthoDB" id="1894389at2759"/>
<dbReference type="STRING" id="3818.A0A444Z8H4"/>
<dbReference type="PANTHER" id="PTHR31234">
    <property type="entry name" value="LATE EMBRYOGENESIS ABUNDANT (LEA) HYDROXYPROLINE-RICH GLYCOPROTEIN FAMILY"/>
    <property type="match status" value="1"/>
</dbReference>
<comment type="caution">
    <text evidence="7">The sequence shown here is derived from an EMBL/GenBank/DDBJ whole genome shotgun (WGS) entry which is preliminary data.</text>
</comment>
<dbReference type="InterPro" id="IPR004864">
    <property type="entry name" value="LEA_2"/>
</dbReference>
<feature type="transmembrane region" description="Helical" evidence="5">
    <location>
        <begin position="40"/>
        <end position="61"/>
    </location>
</feature>